<dbReference type="Gene3D" id="3.10.120.10">
    <property type="entry name" value="Cytochrome b5-like heme/steroid binding domain"/>
    <property type="match status" value="1"/>
</dbReference>
<dbReference type="InterPro" id="IPR018506">
    <property type="entry name" value="Cyt_B5_heme-BS"/>
</dbReference>
<dbReference type="GO" id="GO:0046872">
    <property type="term" value="F:metal ion binding"/>
    <property type="evidence" value="ECO:0007669"/>
    <property type="project" value="UniProtKB-UniRule"/>
</dbReference>
<evidence type="ECO:0000256" key="3">
    <source>
        <dbReference type="ARBA" id="ARBA00023004"/>
    </source>
</evidence>
<dbReference type="GeneID" id="25371033"/>
<keyword evidence="3 5" id="KW-0408">Iron</keyword>
<evidence type="ECO:0000256" key="2">
    <source>
        <dbReference type="ARBA" id="ARBA00022723"/>
    </source>
</evidence>
<dbReference type="STRING" id="1043005.A0A074Z2B2"/>
<evidence type="ECO:0000256" key="5">
    <source>
        <dbReference type="RuleBase" id="RU362121"/>
    </source>
</evidence>
<name>A0A074Z2B2_AURSE</name>
<evidence type="ECO:0000259" key="6">
    <source>
        <dbReference type="PROSITE" id="PS50255"/>
    </source>
</evidence>
<dbReference type="OrthoDB" id="260519at2759"/>
<dbReference type="PANTHER" id="PTHR19359:SF95">
    <property type="entry name" value="CYTOCHROME B5 TYPE B"/>
    <property type="match status" value="1"/>
</dbReference>
<keyword evidence="2 5" id="KW-0479">Metal-binding</keyword>
<dbReference type="PROSITE" id="PS00191">
    <property type="entry name" value="CYTOCHROME_B5_1"/>
    <property type="match status" value="1"/>
</dbReference>
<dbReference type="PANTHER" id="PTHR19359">
    <property type="entry name" value="CYTOCHROME B5"/>
    <property type="match status" value="1"/>
</dbReference>
<keyword evidence="8" id="KW-1185">Reference proteome</keyword>
<dbReference type="EMBL" id="KL584767">
    <property type="protein sequence ID" value="KEQ93191.1"/>
    <property type="molecule type" value="Genomic_DNA"/>
</dbReference>
<dbReference type="GO" id="GO:0016020">
    <property type="term" value="C:membrane"/>
    <property type="evidence" value="ECO:0007669"/>
    <property type="project" value="TreeGrafter"/>
</dbReference>
<dbReference type="Proteomes" id="UP000030641">
    <property type="component" value="Unassembled WGS sequence"/>
</dbReference>
<dbReference type="InterPro" id="IPR036400">
    <property type="entry name" value="Cyt_B5-like_heme/steroid_sf"/>
</dbReference>
<sequence length="157" mass="18204">MGWLQLKRKATVLPLHTVATTEENCHPAHIECVVISTAQTLQYPLLPEDVPDTELPYIPATTVLDRTLRNGRLWIVVDDIIYDCTDFVFEHPGGSTVIKSFEGKDCTWQFWRFHTREHMRDYGRALRVGRTKGVKNPYKEPPRYVGLRKMGFADDDW</sequence>
<dbReference type="GO" id="GO:0020037">
    <property type="term" value="F:heme binding"/>
    <property type="evidence" value="ECO:0007669"/>
    <property type="project" value="UniProtKB-UniRule"/>
</dbReference>
<dbReference type="AlphaFoldDB" id="A0A074Z2B2"/>
<dbReference type="InParanoid" id="A0A074Z2B2"/>
<organism evidence="7 8">
    <name type="scientific">Aureobasidium subglaciale (strain EXF-2481)</name>
    <name type="common">Aureobasidium pullulans var. subglaciale</name>
    <dbReference type="NCBI Taxonomy" id="1043005"/>
    <lineage>
        <taxon>Eukaryota</taxon>
        <taxon>Fungi</taxon>
        <taxon>Dikarya</taxon>
        <taxon>Ascomycota</taxon>
        <taxon>Pezizomycotina</taxon>
        <taxon>Dothideomycetes</taxon>
        <taxon>Dothideomycetidae</taxon>
        <taxon>Dothideales</taxon>
        <taxon>Saccotheciaceae</taxon>
        <taxon>Aureobasidium</taxon>
    </lineage>
</organism>
<dbReference type="OMA" id="EDCSWQF"/>
<dbReference type="SUPFAM" id="SSF55856">
    <property type="entry name" value="Cytochrome b5-like heme/steroid binding domain"/>
    <property type="match status" value="1"/>
</dbReference>
<evidence type="ECO:0000313" key="8">
    <source>
        <dbReference type="Proteomes" id="UP000030641"/>
    </source>
</evidence>
<keyword evidence="1 5" id="KW-0349">Heme</keyword>
<proteinExistence type="inferred from homology"/>
<dbReference type="InterPro" id="IPR050668">
    <property type="entry name" value="Cytochrome_b5"/>
</dbReference>
<evidence type="ECO:0000313" key="7">
    <source>
        <dbReference type="EMBL" id="KEQ93191.1"/>
    </source>
</evidence>
<protein>
    <recommendedName>
        <fullName evidence="6">Cytochrome b5 heme-binding domain-containing protein</fullName>
    </recommendedName>
</protein>
<dbReference type="Pfam" id="PF00173">
    <property type="entry name" value="Cyt-b5"/>
    <property type="match status" value="1"/>
</dbReference>
<gene>
    <name evidence="7" type="ORF">AUEXF2481DRAFT_7137</name>
</gene>
<evidence type="ECO:0000256" key="4">
    <source>
        <dbReference type="ARBA" id="ARBA00038168"/>
    </source>
</evidence>
<dbReference type="RefSeq" id="XP_013341517.1">
    <property type="nucleotide sequence ID" value="XM_013486063.1"/>
</dbReference>
<comment type="similarity">
    <text evidence="4 5">Belongs to the cytochrome b5 family.</text>
</comment>
<dbReference type="PROSITE" id="PS50255">
    <property type="entry name" value="CYTOCHROME_B5_2"/>
    <property type="match status" value="1"/>
</dbReference>
<dbReference type="SMART" id="SM01117">
    <property type="entry name" value="Cyt-b5"/>
    <property type="match status" value="1"/>
</dbReference>
<reference evidence="7 8" key="1">
    <citation type="journal article" date="2014" name="BMC Genomics">
        <title>Genome sequencing of four Aureobasidium pullulans varieties: biotechnological potential, stress tolerance, and description of new species.</title>
        <authorList>
            <person name="Gostin Ar C."/>
            <person name="Ohm R.A."/>
            <person name="Kogej T."/>
            <person name="Sonjak S."/>
            <person name="Turk M."/>
            <person name="Zajc J."/>
            <person name="Zalar P."/>
            <person name="Grube M."/>
            <person name="Sun H."/>
            <person name="Han J."/>
            <person name="Sharma A."/>
            <person name="Chiniquy J."/>
            <person name="Ngan C.Y."/>
            <person name="Lipzen A."/>
            <person name="Barry K."/>
            <person name="Grigoriev I.V."/>
            <person name="Gunde-Cimerman N."/>
        </authorList>
    </citation>
    <scope>NUCLEOTIDE SEQUENCE [LARGE SCALE GENOMIC DNA]</scope>
    <source>
        <strain evidence="7 8">EXF-2481</strain>
    </source>
</reference>
<evidence type="ECO:0000256" key="1">
    <source>
        <dbReference type="ARBA" id="ARBA00022617"/>
    </source>
</evidence>
<feature type="domain" description="Cytochrome b5 heme-binding" evidence="6">
    <location>
        <begin position="55"/>
        <end position="132"/>
    </location>
</feature>
<dbReference type="InterPro" id="IPR001199">
    <property type="entry name" value="Cyt_B5-like_heme/steroid-bd"/>
</dbReference>
<accession>A0A074Z2B2</accession>
<dbReference type="HOGENOM" id="CLU_117271_1_0_1"/>